<organism evidence="1 5">
    <name type="scientific">Phytophthora cactorum</name>
    <dbReference type="NCBI Taxonomy" id="29920"/>
    <lineage>
        <taxon>Eukaryota</taxon>
        <taxon>Sar</taxon>
        <taxon>Stramenopiles</taxon>
        <taxon>Oomycota</taxon>
        <taxon>Peronosporomycetes</taxon>
        <taxon>Peronosporales</taxon>
        <taxon>Peronosporaceae</taxon>
        <taxon>Phytophthora</taxon>
    </lineage>
</organism>
<name>A0A8T0Z5X5_9STRA</name>
<dbReference type="EMBL" id="RCML01000277">
    <property type="protein sequence ID" value="KAG2982527.1"/>
    <property type="molecule type" value="Genomic_DNA"/>
</dbReference>
<reference evidence="1" key="1">
    <citation type="submission" date="2018-10" db="EMBL/GenBank/DDBJ databases">
        <title>Effector identification in a new, highly contiguous assembly of the strawberry crown rot pathogen Phytophthora cactorum.</title>
        <authorList>
            <person name="Armitage A.D."/>
            <person name="Nellist C.F."/>
            <person name="Bates H."/>
            <person name="Vickerstaff R.J."/>
            <person name="Harrison R.J."/>
        </authorList>
    </citation>
    <scope>NUCLEOTIDE SEQUENCE</scope>
    <source>
        <strain evidence="1">15-7</strain>
        <strain evidence="2">4032</strain>
        <strain evidence="3">4040</strain>
        <strain evidence="4">P415</strain>
    </source>
</reference>
<dbReference type="EMBL" id="RCMG01000292">
    <property type="protein sequence ID" value="KAG2857425.1"/>
    <property type="molecule type" value="Genomic_DNA"/>
</dbReference>
<dbReference type="Proteomes" id="UP000697107">
    <property type="component" value="Unassembled WGS sequence"/>
</dbReference>
<evidence type="ECO:0000313" key="4">
    <source>
        <dbReference type="EMBL" id="KAG2982527.1"/>
    </source>
</evidence>
<dbReference type="EMBL" id="RCMI01000256">
    <property type="protein sequence ID" value="KAG2921972.1"/>
    <property type="molecule type" value="Genomic_DNA"/>
</dbReference>
<proteinExistence type="predicted"/>
<protein>
    <submittedName>
        <fullName evidence="1">Uncharacterized protein</fullName>
    </submittedName>
</protein>
<dbReference type="AlphaFoldDB" id="A0A8T0Z5X5"/>
<evidence type="ECO:0000313" key="1">
    <source>
        <dbReference type="EMBL" id="KAG2857425.1"/>
    </source>
</evidence>
<evidence type="ECO:0000313" key="3">
    <source>
        <dbReference type="EMBL" id="KAG2943967.1"/>
    </source>
</evidence>
<dbReference type="Proteomes" id="UP000736787">
    <property type="component" value="Unassembled WGS sequence"/>
</dbReference>
<evidence type="ECO:0000313" key="5">
    <source>
        <dbReference type="Proteomes" id="UP000735874"/>
    </source>
</evidence>
<dbReference type="Proteomes" id="UP000774804">
    <property type="component" value="Unassembled WGS sequence"/>
</dbReference>
<dbReference type="EMBL" id="RCMK01000209">
    <property type="protein sequence ID" value="KAG2943967.1"/>
    <property type="molecule type" value="Genomic_DNA"/>
</dbReference>
<gene>
    <name evidence="1" type="ORF">PC113_g10711</name>
    <name evidence="2" type="ORF">PC115_g9363</name>
    <name evidence="3" type="ORF">PC117_g9247</name>
    <name evidence="4" type="ORF">PC118_g9922</name>
</gene>
<accession>A0A8T0Z5X5</accession>
<dbReference type="Proteomes" id="UP000735874">
    <property type="component" value="Unassembled WGS sequence"/>
</dbReference>
<evidence type="ECO:0000313" key="2">
    <source>
        <dbReference type="EMBL" id="KAG2921972.1"/>
    </source>
</evidence>
<comment type="caution">
    <text evidence="1">The sequence shown here is derived from an EMBL/GenBank/DDBJ whole genome shotgun (WGS) entry which is preliminary data.</text>
</comment>
<sequence length="130" mass="14802">MVPVGRPQDWSTTSAEASALRAHPLSAMGAVSQPWKLVCTGLWKFLAKRSDAIGDASATWVCRRAAWVQRDCTYDRNEEGWPRNVVLRAVYFHLDGFQLKQAWSARECWKPVVVSSSSWLMGQRDDKMMR</sequence>